<dbReference type="Proteomes" id="UP001485459">
    <property type="component" value="Chromosome"/>
</dbReference>
<dbReference type="RefSeq" id="WP_341837838.1">
    <property type="nucleotide sequence ID" value="NZ_CP149822.1"/>
</dbReference>
<organism evidence="2 3">
    <name type="scientific">Chitinophaga pollutisoli</name>
    <dbReference type="NCBI Taxonomy" id="3133966"/>
    <lineage>
        <taxon>Bacteria</taxon>
        <taxon>Pseudomonadati</taxon>
        <taxon>Bacteroidota</taxon>
        <taxon>Chitinophagia</taxon>
        <taxon>Chitinophagales</taxon>
        <taxon>Chitinophagaceae</taxon>
        <taxon>Chitinophaga</taxon>
    </lineage>
</organism>
<dbReference type="EMBL" id="CP149822">
    <property type="protein sequence ID" value="WZN43016.1"/>
    <property type="molecule type" value="Genomic_DNA"/>
</dbReference>
<evidence type="ECO:0000256" key="1">
    <source>
        <dbReference type="SAM" id="Phobius"/>
    </source>
</evidence>
<proteinExistence type="predicted"/>
<gene>
    <name evidence="2" type="ORF">WJU16_08210</name>
</gene>
<name>A0ABZ2YVW4_9BACT</name>
<keyword evidence="1" id="KW-0472">Membrane</keyword>
<dbReference type="Pfam" id="PF04143">
    <property type="entry name" value="Sulf_transp"/>
    <property type="match status" value="1"/>
</dbReference>
<feature type="transmembrane region" description="Helical" evidence="1">
    <location>
        <begin position="104"/>
        <end position="123"/>
    </location>
</feature>
<feature type="transmembrane region" description="Helical" evidence="1">
    <location>
        <begin position="176"/>
        <end position="196"/>
    </location>
</feature>
<feature type="transmembrane region" description="Helical" evidence="1">
    <location>
        <begin position="72"/>
        <end position="92"/>
    </location>
</feature>
<protein>
    <submittedName>
        <fullName evidence="2">DUF6691 family protein</fullName>
    </submittedName>
</protein>
<keyword evidence="1" id="KW-0812">Transmembrane</keyword>
<keyword evidence="3" id="KW-1185">Reference proteome</keyword>
<feature type="transmembrane region" description="Helical" evidence="1">
    <location>
        <begin position="148"/>
        <end position="170"/>
    </location>
</feature>
<evidence type="ECO:0000313" key="3">
    <source>
        <dbReference type="Proteomes" id="UP001485459"/>
    </source>
</evidence>
<keyword evidence="1" id="KW-1133">Transmembrane helix</keyword>
<accession>A0ABZ2YVW4</accession>
<sequence>MALVSCHDHVHGWRFYHGKSDLAFHPSIVKLENMDSTTYKTAQQSDMEIRSQDTICINESQKVHPWWYNLKYLAVGILFGVVFVKAEIISWFRIQEMFRMQSFHMYGVIGTAIVVGAISVWLIKKLKIKTIHGEQIEFHPKKFNKGQIYGGFIFGLGWALTGACPGPLFAQIGTGALVVAVVLLSAIAGTWTYGYFREKLPH</sequence>
<evidence type="ECO:0000313" key="2">
    <source>
        <dbReference type="EMBL" id="WZN43016.1"/>
    </source>
</evidence>
<reference evidence="3" key="1">
    <citation type="submission" date="2024-03" db="EMBL/GenBank/DDBJ databases">
        <title>Chitinophaga horti sp. nov., isolated from garden soil.</title>
        <authorList>
            <person name="Lee D.S."/>
            <person name="Han D.M."/>
            <person name="Baek J.H."/>
            <person name="Choi D.G."/>
            <person name="Jeon J.H."/>
            <person name="Jeon C.O."/>
        </authorList>
    </citation>
    <scope>NUCLEOTIDE SEQUENCE [LARGE SCALE GENOMIC DNA]</scope>
    <source>
        <strain evidence="3">GPA1</strain>
    </source>
</reference>
<dbReference type="InterPro" id="IPR007272">
    <property type="entry name" value="Sulf_transp_TsuA/YedE"/>
</dbReference>